<dbReference type="EMBL" id="KQ435859">
    <property type="protein sequence ID" value="KOX70583.1"/>
    <property type="molecule type" value="Genomic_DNA"/>
</dbReference>
<evidence type="ECO:0000256" key="1">
    <source>
        <dbReference type="SAM" id="MobiDB-lite"/>
    </source>
</evidence>
<feature type="compositionally biased region" description="Basic and acidic residues" evidence="1">
    <location>
        <begin position="67"/>
        <end position="78"/>
    </location>
</feature>
<proteinExistence type="predicted"/>
<feature type="region of interest" description="Disordered" evidence="1">
    <location>
        <begin position="43"/>
        <end position="90"/>
    </location>
</feature>
<name>A0A0M8ZVQ5_9HYME</name>
<organism evidence="2 3">
    <name type="scientific">Melipona quadrifasciata</name>
    <dbReference type="NCBI Taxonomy" id="166423"/>
    <lineage>
        <taxon>Eukaryota</taxon>
        <taxon>Metazoa</taxon>
        <taxon>Ecdysozoa</taxon>
        <taxon>Arthropoda</taxon>
        <taxon>Hexapoda</taxon>
        <taxon>Insecta</taxon>
        <taxon>Pterygota</taxon>
        <taxon>Neoptera</taxon>
        <taxon>Endopterygota</taxon>
        <taxon>Hymenoptera</taxon>
        <taxon>Apocrita</taxon>
        <taxon>Aculeata</taxon>
        <taxon>Apoidea</taxon>
        <taxon>Anthophila</taxon>
        <taxon>Apidae</taxon>
        <taxon>Melipona</taxon>
    </lineage>
</organism>
<gene>
    <name evidence="2" type="ORF">WN51_02639</name>
</gene>
<protein>
    <submittedName>
        <fullName evidence="2">Uncharacterized protein</fullName>
    </submittedName>
</protein>
<reference evidence="2 3" key="1">
    <citation type="submission" date="2015-07" db="EMBL/GenBank/DDBJ databases">
        <title>The genome of Melipona quadrifasciata.</title>
        <authorList>
            <person name="Pan H."/>
            <person name="Kapheim K."/>
        </authorList>
    </citation>
    <scope>NUCLEOTIDE SEQUENCE [LARGE SCALE GENOMIC DNA]</scope>
    <source>
        <strain evidence="2">0111107301</strain>
        <tissue evidence="2">Whole body</tissue>
    </source>
</reference>
<dbReference type="OrthoDB" id="10637646at2759"/>
<accession>A0A0M8ZVQ5</accession>
<evidence type="ECO:0000313" key="2">
    <source>
        <dbReference type="EMBL" id="KOX70583.1"/>
    </source>
</evidence>
<evidence type="ECO:0000313" key="3">
    <source>
        <dbReference type="Proteomes" id="UP000053105"/>
    </source>
</evidence>
<dbReference type="AlphaFoldDB" id="A0A0M8ZVQ5"/>
<sequence>MIGERTHVTFIDSSFVRLEKLMDILHDKMIDATGQEGTIPCLANVKRARNTSSSSDDQEEDEDQAEGNDHQEEKQRKDEEDEGKVDEQGGTAYREKVSEWLSMIENITNYTLINENLMTTGLSKSLVQFFPSDYKDFLIVLSNLTQTCAARYCKYSNIIEVVTNENYNTDSMKYNYLRESRLDSRYKRKNK</sequence>
<feature type="compositionally biased region" description="Acidic residues" evidence="1">
    <location>
        <begin position="56"/>
        <end position="66"/>
    </location>
</feature>
<dbReference type="Proteomes" id="UP000053105">
    <property type="component" value="Unassembled WGS sequence"/>
</dbReference>
<keyword evidence="3" id="KW-1185">Reference proteome</keyword>